<evidence type="ECO:0000313" key="1">
    <source>
        <dbReference type="EMBL" id="TND51858.1"/>
    </source>
</evidence>
<gene>
    <name evidence="1" type="ORF">CF123_18490</name>
</gene>
<organism evidence="1 2">
    <name type="scientific">Aeromonas veronii</name>
    <dbReference type="NCBI Taxonomy" id="654"/>
    <lineage>
        <taxon>Bacteria</taxon>
        <taxon>Pseudomonadati</taxon>
        <taxon>Pseudomonadota</taxon>
        <taxon>Gammaproteobacteria</taxon>
        <taxon>Aeromonadales</taxon>
        <taxon>Aeromonadaceae</taxon>
        <taxon>Aeromonas</taxon>
    </lineage>
</organism>
<dbReference type="RefSeq" id="WP_139495307.1">
    <property type="nucleotide sequence ID" value="NZ_AP027934.1"/>
</dbReference>
<dbReference type="AlphaFoldDB" id="A0AAX2UNM9"/>
<sequence>MEVRSRLHSLQERIDVSKLLHGVQAFLDRKGVSRGDIKVELVSGAKPLIGKSRERFESRRDLSSLSVHARRIATAIEKSGIDMVADSKQGVNSFKTMKMRPGYLAEIQELLNKRRPFSRLELKLAIGRAVTLSPSSMNNTSSFVISALEALEVITQVGDGLYAPN</sequence>
<accession>A0AAX2UNM9</accession>
<dbReference type="EMBL" id="PDXJ01000026">
    <property type="protein sequence ID" value="TND51858.1"/>
    <property type="molecule type" value="Genomic_DNA"/>
</dbReference>
<evidence type="ECO:0000313" key="2">
    <source>
        <dbReference type="Proteomes" id="UP000796104"/>
    </source>
</evidence>
<reference evidence="1" key="1">
    <citation type="submission" date="2017-10" db="EMBL/GenBank/DDBJ databases">
        <authorList>
            <person name="Colston S.M."/>
            <person name="Graf J."/>
        </authorList>
    </citation>
    <scope>NUCLEOTIDE SEQUENCE</scope>
    <source>
        <strain evidence="1">BAQ071013-135</strain>
    </source>
</reference>
<reference evidence="1" key="2">
    <citation type="journal article" date="2019" name="PLoS ONE">
        <title>Identification and characterization of putative Aeromonas spp. T3SS effectors.</title>
        <authorList>
            <person name="Rangel L.T."/>
            <person name="Marden J."/>
            <person name="Colston S."/>
            <person name="Setubal J.C."/>
            <person name="Graf J."/>
            <person name="Gogarten J.P."/>
        </authorList>
    </citation>
    <scope>NUCLEOTIDE SEQUENCE</scope>
    <source>
        <strain evidence="1">BAQ071013-135</strain>
    </source>
</reference>
<comment type="caution">
    <text evidence="1">The sequence shown here is derived from an EMBL/GenBank/DDBJ whole genome shotgun (WGS) entry which is preliminary data.</text>
</comment>
<name>A0AAX2UNM9_AERVE</name>
<proteinExistence type="predicted"/>
<protein>
    <submittedName>
        <fullName evidence="1">Uncharacterized protein</fullName>
    </submittedName>
</protein>
<dbReference type="Proteomes" id="UP000796104">
    <property type="component" value="Unassembled WGS sequence"/>
</dbReference>